<protein>
    <submittedName>
        <fullName evidence="2">Uncharacterized protein</fullName>
    </submittedName>
</protein>
<evidence type="ECO:0000313" key="3">
    <source>
        <dbReference type="Proteomes" id="UP000070501"/>
    </source>
</evidence>
<reference evidence="3" key="1">
    <citation type="submission" date="2016-02" db="EMBL/GenBank/DDBJ databases">
        <title>Draft genome sequence of Microdochium bolleyi, a fungal endophyte of beachgrass.</title>
        <authorList>
            <consortium name="DOE Joint Genome Institute"/>
            <person name="David A.S."/>
            <person name="May G."/>
            <person name="Haridas S."/>
            <person name="Lim J."/>
            <person name="Wang M."/>
            <person name="Labutti K."/>
            <person name="Lipzen A."/>
            <person name="Barry K."/>
            <person name="Grigoriev I.V."/>
        </authorList>
    </citation>
    <scope>NUCLEOTIDE SEQUENCE [LARGE SCALE GENOMIC DNA]</scope>
    <source>
        <strain evidence="3">J235TASD1</strain>
    </source>
</reference>
<dbReference type="Proteomes" id="UP000070501">
    <property type="component" value="Unassembled WGS sequence"/>
</dbReference>
<dbReference type="STRING" id="196109.A0A136JGV3"/>
<feature type="region of interest" description="Disordered" evidence="1">
    <location>
        <begin position="179"/>
        <end position="215"/>
    </location>
</feature>
<evidence type="ECO:0000256" key="1">
    <source>
        <dbReference type="SAM" id="MobiDB-lite"/>
    </source>
</evidence>
<dbReference type="InParanoid" id="A0A136JGV3"/>
<feature type="compositionally biased region" description="Basic and acidic residues" evidence="1">
    <location>
        <begin position="205"/>
        <end position="215"/>
    </location>
</feature>
<organism evidence="2 3">
    <name type="scientific">Microdochium bolleyi</name>
    <dbReference type="NCBI Taxonomy" id="196109"/>
    <lineage>
        <taxon>Eukaryota</taxon>
        <taxon>Fungi</taxon>
        <taxon>Dikarya</taxon>
        <taxon>Ascomycota</taxon>
        <taxon>Pezizomycotina</taxon>
        <taxon>Sordariomycetes</taxon>
        <taxon>Xylariomycetidae</taxon>
        <taxon>Xylariales</taxon>
        <taxon>Microdochiaceae</taxon>
        <taxon>Microdochium</taxon>
    </lineage>
</organism>
<proteinExistence type="predicted"/>
<keyword evidence="3" id="KW-1185">Reference proteome</keyword>
<sequence length="289" mass="31302">MATFTAALAALTTIFRPPCETSWLITTTKVPSQDPPFPTAGPSSCDPPRWAANLEDPGFQYYSPAICPSGFAVGPRCQIRDARTNEGFPAITEGETAVYCVPSGFTCTSDTTDFRGGVWGVAGRTNGPANRITVTVAPAMQIRWREADLAILQTHPLTPGLPTGPDSTAWTSATTGINTASRRTKHGTREFDPGHVTARSSTADDGTRFDAARQDRRRTDHDLDFHSRTGSLFCAAACSSLNTIESFVAIHEEPIIPIAQQPNEEHHRPHRHNDGELNSDTGAWWLSTP</sequence>
<gene>
    <name evidence="2" type="ORF">Micbo1qcDRAFT_191163</name>
</gene>
<dbReference type="OrthoDB" id="4770059at2759"/>
<dbReference type="EMBL" id="KQ964245">
    <property type="protein sequence ID" value="KXJ96374.1"/>
    <property type="molecule type" value="Genomic_DNA"/>
</dbReference>
<feature type="compositionally biased region" description="Polar residues" evidence="1">
    <location>
        <begin position="276"/>
        <end position="289"/>
    </location>
</feature>
<dbReference type="AlphaFoldDB" id="A0A136JGV3"/>
<name>A0A136JGV3_9PEZI</name>
<accession>A0A136JGV3</accession>
<feature type="compositionally biased region" description="Basic and acidic residues" evidence="1">
    <location>
        <begin position="263"/>
        <end position="275"/>
    </location>
</feature>
<evidence type="ECO:0000313" key="2">
    <source>
        <dbReference type="EMBL" id="KXJ96374.1"/>
    </source>
</evidence>
<feature type="region of interest" description="Disordered" evidence="1">
    <location>
        <begin position="262"/>
        <end position="289"/>
    </location>
</feature>